<feature type="binding site" evidence="4">
    <location>
        <position position="218"/>
    </location>
    <ligand>
        <name>Mn(2+)</name>
        <dbReference type="ChEBI" id="CHEBI:29035"/>
        <label>1</label>
    </ligand>
</feature>
<feature type="binding site" evidence="4">
    <location>
        <position position="136"/>
    </location>
    <ligand>
        <name>Mn(2+)</name>
        <dbReference type="ChEBI" id="CHEBI:29035"/>
        <label>1</label>
    </ligand>
</feature>
<keyword evidence="4" id="KW-0464">Manganese</keyword>
<dbReference type="GO" id="GO:0046872">
    <property type="term" value="F:metal ion binding"/>
    <property type="evidence" value="ECO:0007669"/>
    <property type="project" value="UniProtKB-KW"/>
</dbReference>
<dbReference type="PROSITE" id="PS01053">
    <property type="entry name" value="ARGINASE_1"/>
    <property type="match status" value="1"/>
</dbReference>
<dbReference type="CDD" id="cd11593">
    <property type="entry name" value="Agmatinase-like_2"/>
    <property type="match status" value="1"/>
</dbReference>
<dbReference type="PANTHER" id="PTHR11358">
    <property type="entry name" value="ARGINASE/AGMATINASE"/>
    <property type="match status" value="1"/>
</dbReference>
<dbReference type="InterPro" id="IPR006035">
    <property type="entry name" value="Ureohydrolase"/>
</dbReference>
<evidence type="ECO:0000256" key="3">
    <source>
        <dbReference type="ARBA" id="ARBA00022801"/>
    </source>
</evidence>
<comment type="similarity">
    <text evidence="1">Belongs to the arginase family. Agmatinase subfamily.</text>
</comment>
<evidence type="ECO:0000256" key="4">
    <source>
        <dbReference type="PIRSR" id="PIRSR036979-1"/>
    </source>
</evidence>
<dbReference type="EC" id="3.5.3.11" evidence="6"/>
<dbReference type="EMBL" id="DSDS01000191">
    <property type="protein sequence ID" value="HET98709.1"/>
    <property type="molecule type" value="Genomic_DNA"/>
</dbReference>
<dbReference type="NCBIfam" id="TIGR01230">
    <property type="entry name" value="agmatinase"/>
    <property type="match status" value="1"/>
</dbReference>
<comment type="caution">
    <text evidence="6">The sequence shown here is derived from an EMBL/GenBank/DDBJ whole genome shotgun (WGS) entry which is preliminary data.</text>
</comment>
<dbReference type="InterPro" id="IPR005925">
    <property type="entry name" value="Agmatinase-rel"/>
</dbReference>
<feature type="binding site" evidence="4">
    <location>
        <position position="134"/>
    </location>
    <ligand>
        <name>Mn(2+)</name>
        <dbReference type="ChEBI" id="CHEBI:29035"/>
        <label>1</label>
    </ligand>
</feature>
<dbReference type="AlphaFoldDB" id="A0A7C2XH79"/>
<dbReference type="Pfam" id="PF00491">
    <property type="entry name" value="Arginase"/>
    <property type="match status" value="1"/>
</dbReference>
<feature type="binding site" evidence="4">
    <location>
        <position position="138"/>
    </location>
    <ligand>
        <name>Mn(2+)</name>
        <dbReference type="ChEBI" id="CHEBI:29035"/>
        <label>1</label>
    </ligand>
</feature>
<evidence type="ECO:0000256" key="5">
    <source>
        <dbReference type="RuleBase" id="RU003684"/>
    </source>
</evidence>
<dbReference type="SUPFAM" id="SSF52768">
    <property type="entry name" value="Arginase/deacetylase"/>
    <property type="match status" value="1"/>
</dbReference>
<dbReference type="PROSITE" id="PS51409">
    <property type="entry name" value="ARGINASE_2"/>
    <property type="match status" value="1"/>
</dbReference>
<dbReference type="GO" id="GO:0008783">
    <property type="term" value="F:agmatinase activity"/>
    <property type="evidence" value="ECO:0007669"/>
    <property type="project" value="UniProtKB-EC"/>
</dbReference>
<dbReference type="PANTHER" id="PTHR11358:SF26">
    <property type="entry name" value="GUANIDINO ACID HYDROLASE, MITOCHONDRIAL"/>
    <property type="match status" value="1"/>
</dbReference>
<evidence type="ECO:0000256" key="1">
    <source>
        <dbReference type="ARBA" id="ARBA00009227"/>
    </source>
</evidence>
<dbReference type="GO" id="GO:0033389">
    <property type="term" value="P:putrescine biosynthetic process from arginine, via agmatine"/>
    <property type="evidence" value="ECO:0007669"/>
    <property type="project" value="TreeGrafter"/>
</dbReference>
<sequence length="292" mass="31559">METTTDYPRFLGAESEVGTPPRIAVLSAPLAATVSWGGGTEEGPSAILRASPALEVFDDELLQETVLAGIVTRPPLALAGVSSEEACRRIKVAVAAELAAGLFPVLLGGEHTVSGPAVAAMREKYPDLHVVQVDAHLDLRESYDGTRLSHACVMRRIAELEIPFSQVGIRSFSREEWGLVRERRWQPFTMTRILEQPDWQEQLLAEIKGPVYLTVDVDGLDPTLMPATGTPEPGGLSWGQIIALTRALARGPHGLVGLDVVELAPRPGAEHAAFTAAKLIYRTLGYLFPLKE</sequence>
<comment type="cofactor">
    <cofactor evidence="4">
        <name>Mn(2+)</name>
        <dbReference type="ChEBI" id="CHEBI:29035"/>
    </cofactor>
    <text evidence="4">Binds 2 manganese ions per subunit.</text>
</comment>
<keyword evidence="3 5" id="KW-0378">Hydrolase</keyword>
<evidence type="ECO:0000313" key="6">
    <source>
        <dbReference type="EMBL" id="HET98709.1"/>
    </source>
</evidence>
<evidence type="ECO:0000256" key="2">
    <source>
        <dbReference type="ARBA" id="ARBA00022723"/>
    </source>
</evidence>
<organism evidence="6">
    <name type="scientific">Desulfurivibrio alkaliphilus</name>
    <dbReference type="NCBI Taxonomy" id="427923"/>
    <lineage>
        <taxon>Bacteria</taxon>
        <taxon>Pseudomonadati</taxon>
        <taxon>Thermodesulfobacteriota</taxon>
        <taxon>Desulfobulbia</taxon>
        <taxon>Desulfobulbales</taxon>
        <taxon>Desulfobulbaceae</taxon>
        <taxon>Desulfurivibrio</taxon>
    </lineage>
</organism>
<feature type="binding site" evidence="4">
    <location>
        <position position="111"/>
    </location>
    <ligand>
        <name>Mn(2+)</name>
        <dbReference type="ChEBI" id="CHEBI:29035"/>
        <label>1</label>
    </ligand>
</feature>
<dbReference type="Gene3D" id="3.40.800.10">
    <property type="entry name" value="Ureohydrolase domain"/>
    <property type="match status" value="1"/>
</dbReference>
<dbReference type="Proteomes" id="UP000885986">
    <property type="component" value="Unassembled WGS sequence"/>
</dbReference>
<reference evidence="6" key="1">
    <citation type="journal article" date="2020" name="mSystems">
        <title>Genome- and Community-Level Interaction Insights into Carbon Utilization and Element Cycling Functions of Hydrothermarchaeota in Hydrothermal Sediment.</title>
        <authorList>
            <person name="Zhou Z."/>
            <person name="Liu Y."/>
            <person name="Xu W."/>
            <person name="Pan J."/>
            <person name="Luo Z.H."/>
            <person name="Li M."/>
        </authorList>
    </citation>
    <scope>NUCLEOTIDE SEQUENCE [LARGE SCALE GENOMIC DNA]</scope>
    <source>
        <strain evidence="6">SpSt-1224</strain>
    </source>
</reference>
<keyword evidence="2 4" id="KW-0479">Metal-binding</keyword>
<gene>
    <name evidence="6" type="primary">speB</name>
    <name evidence="6" type="ORF">ENN98_08545</name>
</gene>
<feature type="binding site" evidence="4">
    <location>
        <position position="216"/>
    </location>
    <ligand>
        <name>Mn(2+)</name>
        <dbReference type="ChEBI" id="CHEBI:29035"/>
        <label>1</label>
    </ligand>
</feature>
<accession>A0A7C2XH79</accession>
<dbReference type="InterPro" id="IPR023696">
    <property type="entry name" value="Ureohydrolase_dom_sf"/>
</dbReference>
<proteinExistence type="inferred from homology"/>
<name>A0A7C2XH79_9BACT</name>
<protein>
    <submittedName>
        <fullName evidence="6">Agmatinase</fullName>
        <ecNumber evidence="6">3.5.3.11</ecNumber>
    </submittedName>
</protein>
<dbReference type="PIRSF" id="PIRSF036979">
    <property type="entry name" value="Arginase"/>
    <property type="match status" value="1"/>
</dbReference>
<dbReference type="InterPro" id="IPR020855">
    <property type="entry name" value="Ureohydrolase_Mn_BS"/>
</dbReference>